<feature type="binding site" evidence="12">
    <location>
        <position position="562"/>
    </location>
    <ligand>
        <name>NADP(+)</name>
        <dbReference type="ChEBI" id="CHEBI:58349"/>
    </ligand>
</feature>
<keyword evidence="7 12" id="KW-0521">NADP</keyword>
<dbReference type="Pfam" id="PF00175">
    <property type="entry name" value="NAD_binding_1"/>
    <property type="match status" value="1"/>
</dbReference>
<sequence length="704" mass="77245">MQSGSTKPSPLDLLSAILAGSLGGDGLPPGTDLAAAIAENQQLLAILTTSVAVLVGCAFIFFRRSLGKKPAALPKPLVVKVQPEAEVDDGKKKVTVFFGTQTGTAEGFAKALADEAKSRYHNTTFKVVDLDEYAADDNEYAEKMKKESLALFFMATYGDGEPTDNAARFFKWFTEGKERENWLENLQFAVFGLGNRQYEHFNKVAKVVDEMLANQGGKRIVLLGLGDDDQCIEDDFTAWRELLWPELDQLLRDENDVSGASTPYLAAVPEYQIVFVMPEETSYLDKSWNLANGHASHDIHHPCRVNVSVRRELHSPASDRSCIHLEFDIAGTALTYETGDHVGVFAENCIENVEEAAKLLGYSPDTFFSISADKEAGTPLGGGSLSPPFPSPCTLRTALSRYADLLNSPKKSALVALAAHASDPSEAERLRFLASPIGKDEYSQWVVASQRTLLEVMAEFPSAKPPLGVFFAAISPRLQPRYYSISSSPRTAPTRIHVTCALVHEKLPTGRIHKGVCSTWMKNSIPLEESQECSWAPIFVRQSNFKLPADPSLPIIMIGPGTGLAPFRGFLQEREALKVSGVELGHAILFFGCRNHKMDFIYEDELHNFVDRGILSELIVAFSREGPTKEYVQHKMTEKASSVWNIISQGGYVYVCGDAKGMARDVHRVLHTIVQEQGSLDSSKTESLGEVPNLQSQGSGDTKC</sequence>
<keyword evidence="3 12" id="KW-0288">FMN</keyword>
<dbReference type="GO" id="GO:0005829">
    <property type="term" value="C:cytosol"/>
    <property type="evidence" value="ECO:0007669"/>
    <property type="project" value="TreeGrafter"/>
</dbReference>
<feature type="binding site" evidence="12">
    <location>
        <position position="665"/>
    </location>
    <ligand>
        <name>NADP(+)</name>
        <dbReference type="ChEBI" id="CHEBI:58349"/>
    </ligand>
</feature>
<dbReference type="FunFam" id="3.40.50.360:FF:000023">
    <property type="entry name" value="NADPH--cytochrome P450 reductase"/>
    <property type="match status" value="1"/>
</dbReference>
<keyword evidence="6 12" id="KW-0274">FAD</keyword>
<dbReference type="GO" id="GO:0005789">
    <property type="term" value="C:endoplasmic reticulum membrane"/>
    <property type="evidence" value="ECO:0007669"/>
    <property type="project" value="UniProtKB-SubCell"/>
</dbReference>
<dbReference type="PRINTS" id="PR00369">
    <property type="entry name" value="FLAVODOXIN"/>
</dbReference>
<comment type="cofactor">
    <cofactor evidence="12">
        <name>FAD</name>
        <dbReference type="ChEBI" id="CHEBI:57692"/>
    </cofactor>
    <text evidence="12">Binds 1 FAD per monomer.</text>
</comment>
<dbReference type="Pfam" id="PF00667">
    <property type="entry name" value="FAD_binding_1"/>
    <property type="match status" value="1"/>
</dbReference>
<dbReference type="SUPFAM" id="SSF52343">
    <property type="entry name" value="Ferredoxin reductase-like, C-terminal NADP-linked domain"/>
    <property type="match status" value="1"/>
</dbReference>
<keyword evidence="17" id="KW-1185">Reference proteome</keyword>
<evidence type="ECO:0000259" key="14">
    <source>
        <dbReference type="PROSITE" id="PS50902"/>
    </source>
</evidence>
<dbReference type="Pfam" id="PF00258">
    <property type="entry name" value="Flavodoxin_1"/>
    <property type="match status" value="1"/>
</dbReference>
<evidence type="ECO:0000256" key="12">
    <source>
        <dbReference type="HAMAP-Rule" id="MF_03212"/>
    </source>
</evidence>
<organism evidence="16 17">
    <name type="scientific">Ensete ventricosum</name>
    <name type="common">Abyssinian banana</name>
    <name type="synonym">Musa ensete</name>
    <dbReference type="NCBI Taxonomy" id="4639"/>
    <lineage>
        <taxon>Eukaryota</taxon>
        <taxon>Viridiplantae</taxon>
        <taxon>Streptophyta</taxon>
        <taxon>Embryophyta</taxon>
        <taxon>Tracheophyta</taxon>
        <taxon>Spermatophyta</taxon>
        <taxon>Magnoliopsida</taxon>
        <taxon>Liliopsida</taxon>
        <taxon>Zingiberales</taxon>
        <taxon>Musaceae</taxon>
        <taxon>Ensete</taxon>
    </lineage>
</organism>
<keyword evidence="4 12" id="KW-0812">Transmembrane</keyword>
<dbReference type="InterPro" id="IPR039261">
    <property type="entry name" value="FNR_nucleotide-bd"/>
</dbReference>
<dbReference type="PANTHER" id="PTHR19384">
    <property type="entry name" value="NITRIC OXIDE SYNTHASE-RELATED"/>
    <property type="match status" value="1"/>
</dbReference>
<dbReference type="InterPro" id="IPR029039">
    <property type="entry name" value="Flavoprotein-like_sf"/>
</dbReference>
<dbReference type="HAMAP" id="MF_03212">
    <property type="entry name" value="NCPR"/>
    <property type="match status" value="1"/>
</dbReference>
<evidence type="ECO:0000256" key="7">
    <source>
        <dbReference type="ARBA" id="ARBA00022857"/>
    </source>
</evidence>
<evidence type="ECO:0000313" key="16">
    <source>
        <dbReference type="EMBL" id="KAJ8499076.1"/>
    </source>
</evidence>
<feature type="binding site" evidence="12">
    <location>
        <position position="228"/>
    </location>
    <ligand>
        <name>FMN</name>
        <dbReference type="ChEBI" id="CHEBI:58210"/>
    </ligand>
</feature>
<dbReference type="GO" id="GO:0050660">
    <property type="term" value="F:flavin adenine dinucleotide binding"/>
    <property type="evidence" value="ECO:0007669"/>
    <property type="project" value="UniProtKB-UniRule"/>
</dbReference>
<dbReference type="GO" id="GO:0050661">
    <property type="term" value="F:NADP binding"/>
    <property type="evidence" value="ECO:0007669"/>
    <property type="project" value="UniProtKB-UniRule"/>
</dbReference>
<dbReference type="CDD" id="cd06204">
    <property type="entry name" value="CYPOR"/>
    <property type="match status" value="1"/>
</dbReference>
<dbReference type="PROSITE" id="PS51384">
    <property type="entry name" value="FAD_FR"/>
    <property type="match status" value="1"/>
</dbReference>
<feature type="binding site" evidence="12">
    <location>
        <begin position="481"/>
        <end position="484"/>
    </location>
    <ligand>
        <name>FAD</name>
        <dbReference type="ChEBI" id="CHEBI:57692"/>
    </ligand>
</feature>
<comment type="subcellular location">
    <subcellularLocation>
        <location evidence="1 12">Endoplasmic reticulum membrane</location>
        <topology evidence="1 12">Single-pass membrane protein</topology>
        <orientation evidence="1 12">Cytoplasmic side</orientation>
    </subcellularLocation>
</comment>
<evidence type="ECO:0000259" key="15">
    <source>
        <dbReference type="PROSITE" id="PS51384"/>
    </source>
</evidence>
<dbReference type="InterPro" id="IPR023173">
    <property type="entry name" value="NADPH_Cyt_P450_Rdtase_alpha"/>
</dbReference>
<evidence type="ECO:0000256" key="2">
    <source>
        <dbReference type="ARBA" id="ARBA00022630"/>
    </source>
</evidence>
<evidence type="ECO:0000256" key="11">
    <source>
        <dbReference type="ARBA" id="ARBA00052261"/>
    </source>
</evidence>
<feature type="domain" description="FAD-binding FR-type" evidence="15">
    <location>
        <begin position="300"/>
        <end position="548"/>
    </location>
</feature>
<dbReference type="EC" id="1.6.2.4" evidence="12"/>
<comment type="function">
    <text evidence="12">This enzyme is required for electron transfer from NADP to cytochrome P450 in microsomes. It can also provide electron transfer to heme oxygenase and cytochrome B5.</text>
</comment>
<dbReference type="Gene3D" id="3.40.50.80">
    <property type="entry name" value="Nucleotide-binding domain of ferredoxin-NADP reductase (FNR) module"/>
    <property type="match status" value="1"/>
</dbReference>
<comment type="similarity">
    <text evidence="12">In the C-terminal section; belongs to the flavoprotein pyridine nucleotide cytochrome reductase family.</text>
</comment>
<feature type="transmembrane region" description="Helical" evidence="12">
    <location>
        <begin position="44"/>
        <end position="62"/>
    </location>
</feature>
<feature type="binding site" evidence="12">
    <location>
        <begin position="100"/>
        <end position="105"/>
    </location>
    <ligand>
        <name>FMN</name>
        <dbReference type="ChEBI" id="CHEBI:58210"/>
    </ligand>
</feature>
<feature type="binding site" evidence="12">
    <location>
        <begin position="193"/>
        <end position="202"/>
    </location>
    <ligand>
        <name>FMN</name>
        <dbReference type="ChEBI" id="CHEBI:58210"/>
    </ligand>
</feature>
<protein>
    <recommendedName>
        <fullName evidence="12">NADPH--cytochrome P450 reductase</fullName>
        <shortName evidence="12">CPR</shortName>
        <shortName evidence="12">P450R</shortName>
        <ecNumber evidence="12">1.6.2.4</ecNumber>
    </recommendedName>
</protein>
<dbReference type="PRINTS" id="PR00371">
    <property type="entry name" value="FPNCR"/>
</dbReference>
<dbReference type="InterPro" id="IPR008254">
    <property type="entry name" value="Flavodoxin/NO_synth"/>
</dbReference>
<evidence type="ECO:0000256" key="6">
    <source>
        <dbReference type="ARBA" id="ARBA00022827"/>
    </source>
</evidence>
<dbReference type="InterPro" id="IPR001094">
    <property type="entry name" value="Flavdoxin-like"/>
</dbReference>
<keyword evidence="10 12" id="KW-0472">Membrane</keyword>
<feature type="domain" description="Flavodoxin-like" evidence="14">
    <location>
        <begin position="94"/>
        <end position="244"/>
    </location>
</feature>
<evidence type="ECO:0000256" key="5">
    <source>
        <dbReference type="ARBA" id="ARBA00022824"/>
    </source>
</evidence>
<evidence type="ECO:0000256" key="3">
    <source>
        <dbReference type="ARBA" id="ARBA00022643"/>
    </source>
</evidence>
<evidence type="ECO:0000256" key="8">
    <source>
        <dbReference type="ARBA" id="ARBA00022989"/>
    </source>
</evidence>
<dbReference type="InterPro" id="IPR001433">
    <property type="entry name" value="OxRdtase_FAD/NAD-bd"/>
</dbReference>
<feature type="binding site" evidence="12">
    <location>
        <begin position="515"/>
        <end position="518"/>
    </location>
    <ligand>
        <name>FAD</name>
        <dbReference type="ChEBI" id="CHEBI:57692"/>
    </ligand>
</feature>
<comment type="catalytic activity">
    <reaction evidence="11">
        <text>2 oxidized [cytochrome P450] + NADPH = 2 reduced [cytochrome P450] + NADP(+) + H(+)</text>
        <dbReference type="Rhea" id="RHEA:24040"/>
        <dbReference type="Rhea" id="RHEA-COMP:14627"/>
        <dbReference type="Rhea" id="RHEA-COMP:14628"/>
        <dbReference type="ChEBI" id="CHEBI:15378"/>
        <dbReference type="ChEBI" id="CHEBI:55376"/>
        <dbReference type="ChEBI" id="CHEBI:57783"/>
        <dbReference type="ChEBI" id="CHEBI:58349"/>
        <dbReference type="ChEBI" id="CHEBI:60344"/>
        <dbReference type="EC" id="1.6.2.4"/>
    </reaction>
    <physiologicalReaction direction="left-to-right" evidence="11">
        <dbReference type="Rhea" id="RHEA:24041"/>
    </physiologicalReaction>
</comment>
<keyword evidence="5 12" id="KW-0256">Endoplasmic reticulum</keyword>
<dbReference type="SUPFAM" id="SSF63380">
    <property type="entry name" value="Riboflavin synthase domain-like"/>
    <property type="match status" value="1"/>
</dbReference>
<evidence type="ECO:0000256" key="9">
    <source>
        <dbReference type="ARBA" id="ARBA00023002"/>
    </source>
</evidence>
<dbReference type="GO" id="GO:0010181">
    <property type="term" value="F:FMN binding"/>
    <property type="evidence" value="ECO:0007669"/>
    <property type="project" value="UniProtKB-UniRule"/>
</dbReference>
<dbReference type="GO" id="GO:0003958">
    <property type="term" value="F:NADPH-hemoprotein reductase activity"/>
    <property type="evidence" value="ECO:0007669"/>
    <property type="project" value="UniProtKB-UniRule"/>
</dbReference>
<dbReference type="EMBL" id="JAQQAF010000003">
    <property type="protein sequence ID" value="KAJ8499076.1"/>
    <property type="molecule type" value="Genomic_DNA"/>
</dbReference>
<evidence type="ECO:0000256" key="4">
    <source>
        <dbReference type="ARBA" id="ARBA00022692"/>
    </source>
</evidence>
<feature type="binding site" evidence="12">
    <location>
        <begin position="499"/>
        <end position="501"/>
    </location>
    <ligand>
        <name>FAD</name>
        <dbReference type="ChEBI" id="CHEBI:57692"/>
    </ligand>
</feature>
<comment type="similarity">
    <text evidence="12">In the N-terminal section; belongs to the flavodoxin family.</text>
</comment>
<keyword evidence="9 12" id="KW-0560">Oxidoreductase</keyword>
<dbReference type="InterPro" id="IPR017927">
    <property type="entry name" value="FAD-bd_FR_type"/>
</dbReference>
<feature type="compositionally biased region" description="Polar residues" evidence="13">
    <location>
        <begin position="693"/>
        <end position="704"/>
    </location>
</feature>
<dbReference type="InterPro" id="IPR017938">
    <property type="entry name" value="Riboflavin_synthase-like_b-brl"/>
</dbReference>
<keyword evidence="2 12" id="KW-0285">Flavoprotein</keyword>
<feature type="binding site" evidence="12">
    <location>
        <begin position="155"/>
        <end position="158"/>
    </location>
    <ligand>
        <name>FMN</name>
        <dbReference type="ChEBI" id="CHEBI:58210"/>
    </ligand>
</feature>
<evidence type="ECO:0000256" key="13">
    <source>
        <dbReference type="SAM" id="MobiDB-lite"/>
    </source>
</evidence>
<keyword evidence="8 12" id="KW-1133">Transmembrane helix</keyword>
<feature type="region of interest" description="Disordered" evidence="13">
    <location>
        <begin position="681"/>
        <end position="704"/>
    </location>
</feature>
<comment type="cofactor">
    <cofactor evidence="12">
        <name>FMN</name>
        <dbReference type="ChEBI" id="CHEBI:58210"/>
    </cofactor>
    <text evidence="12">Binds 1 FMN per monomer.</text>
</comment>
<reference evidence="16 17" key="1">
    <citation type="submission" date="2022-12" db="EMBL/GenBank/DDBJ databases">
        <title>Chromosome-scale assembly of the Ensete ventricosum genome.</title>
        <authorList>
            <person name="Dussert Y."/>
            <person name="Stocks J."/>
            <person name="Wendawek A."/>
            <person name="Woldeyes F."/>
            <person name="Nichols R.A."/>
            <person name="Borrell J.S."/>
        </authorList>
    </citation>
    <scope>NUCLEOTIDE SEQUENCE [LARGE SCALE GENOMIC DNA]</scope>
    <source>
        <strain evidence="17">cv. Maze</strain>
        <tissue evidence="16">Seeds</tissue>
    </source>
</reference>
<dbReference type="AlphaFoldDB" id="A0AAV8RIY8"/>
<dbReference type="InterPro" id="IPR003097">
    <property type="entry name" value="CysJ-like_FAD-binding"/>
</dbReference>
<dbReference type="Gene3D" id="3.40.50.360">
    <property type="match status" value="1"/>
</dbReference>
<evidence type="ECO:0000256" key="10">
    <source>
        <dbReference type="ARBA" id="ARBA00023136"/>
    </source>
</evidence>
<gene>
    <name evidence="16" type="ORF">OPV22_009628</name>
</gene>
<dbReference type="PANTHER" id="PTHR19384:SF17">
    <property type="entry name" value="NADPH--CYTOCHROME P450 REDUCTASE"/>
    <property type="match status" value="1"/>
</dbReference>
<comment type="similarity">
    <text evidence="12">Belongs to the NADPH--cytochrome P450 reductase family.</text>
</comment>
<proteinExistence type="inferred from homology"/>
<dbReference type="FunFam" id="1.20.990.10:FF:000003">
    <property type="entry name" value="NADPH--cytochrome P450 reductase"/>
    <property type="match status" value="1"/>
</dbReference>
<feature type="binding site" evidence="12">
    <location>
        <begin position="623"/>
        <end position="624"/>
    </location>
    <ligand>
        <name>NADP(+)</name>
        <dbReference type="ChEBI" id="CHEBI:58349"/>
    </ligand>
</feature>
<dbReference type="InterPro" id="IPR001709">
    <property type="entry name" value="Flavoprot_Pyr_Nucl_cyt_Rdtase"/>
</dbReference>
<accession>A0AAV8RIY8</accession>
<dbReference type="Proteomes" id="UP001222027">
    <property type="component" value="Unassembled WGS sequence"/>
</dbReference>
<evidence type="ECO:0000313" key="17">
    <source>
        <dbReference type="Proteomes" id="UP001222027"/>
    </source>
</evidence>
<feature type="binding site" evidence="12">
    <location>
        <position position="320"/>
    </location>
    <ligand>
        <name>NADP(+)</name>
        <dbReference type="ChEBI" id="CHEBI:58349"/>
    </ligand>
</feature>
<dbReference type="FunFam" id="3.40.50.80:FF:000001">
    <property type="entry name" value="NADPH--cytochrome P450 reductase 1"/>
    <property type="match status" value="1"/>
</dbReference>
<comment type="caution">
    <text evidence="16">The sequence shown here is derived from an EMBL/GenBank/DDBJ whole genome shotgun (WGS) entry which is preliminary data.</text>
</comment>
<feature type="binding site" evidence="12">
    <location>
        <begin position="629"/>
        <end position="633"/>
    </location>
    <ligand>
        <name>NADP(+)</name>
        <dbReference type="ChEBI" id="CHEBI:58349"/>
    </ligand>
</feature>
<dbReference type="InterPro" id="IPR023208">
    <property type="entry name" value="P450R"/>
</dbReference>
<dbReference type="Gene3D" id="1.20.990.10">
    <property type="entry name" value="NADPH-cytochrome p450 Reductase, Chain A, domain 3"/>
    <property type="match status" value="1"/>
</dbReference>
<dbReference type="PROSITE" id="PS50902">
    <property type="entry name" value="FLAVODOXIN_LIKE"/>
    <property type="match status" value="1"/>
</dbReference>
<comment type="caution">
    <text evidence="12">Lacks conserved residue(s) required for the propagation of feature annotation.</text>
</comment>
<evidence type="ECO:0000256" key="1">
    <source>
        <dbReference type="ARBA" id="ARBA00004131"/>
    </source>
</evidence>
<dbReference type="SUPFAM" id="SSF52218">
    <property type="entry name" value="Flavoproteins"/>
    <property type="match status" value="1"/>
</dbReference>
<dbReference type="Gene3D" id="2.40.30.10">
    <property type="entry name" value="Translation factors"/>
    <property type="match status" value="1"/>
</dbReference>
<name>A0AAV8RIY8_ENSVE</name>